<evidence type="ECO:0000313" key="3">
    <source>
        <dbReference type="Proteomes" id="UP001234495"/>
    </source>
</evidence>
<dbReference type="RefSeq" id="WP_307335998.1">
    <property type="nucleotide sequence ID" value="NZ_JAUSUD010000001.1"/>
</dbReference>
<dbReference type="InterPro" id="IPR002347">
    <property type="entry name" value="SDR_fam"/>
</dbReference>
<keyword evidence="3" id="KW-1185">Reference proteome</keyword>
<dbReference type="PRINTS" id="PR00080">
    <property type="entry name" value="SDRFAMILY"/>
</dbReference>
<dbReference type="Proteomes" id="UP001234495">
    <property type="component" value="Unassembled WGS sequence"/>
</dbReference>
<accession>A0ABT9ZAN8</accession>
<comment type="caution">
    <text evidence="2">The sequence shown here is derived from an EMBL/GenBank/DDBJ whole genome shotgun (WGS) entry which is preliminary data.</text>
</comment>
<dbReference type="SUPFAM" id="SSF51735">
    <property type="entry name" value="NAD(P)-binding Rossmann-fold domains"/>
    <property type="match status" value="1"/>
</dbReference>
<evidence type="ECO:0000313" key="2">
    <source>
        <dbReference type="EMBL" id="MDQ0229009.1"/>
    </source>
</evidence>
<comment type="similarity">
    <text evidence="1">Belongs to the short-chain dehydrogenases/reductases (SDR) family.</text>
</comment>
<reference evidence="2 3" key="1">
    <citation type="submission" date="2023-07" db="EMBL/GenBank/DDBJ databases">
        <title>Genomic Encyclopedia of Type Strains, Phase IV (KMG-IV): sequencing the most valuable type-strain genomes for metagenomic binning, comparative biology and taxonomic classification.</title>
        <authorList>
            <person name="Goeker M."/>
        </authorList>
    </citation>
    <scope>NUCLEOTIDE SEQUENCE [LARGE SCALE GENOMIC DNA]</scope>
    <source>
        <strain evidence="2 3">DSM 29005</strain>
    </source>
</reference>
<gene>
    <name evidence="2" type="ORF">J2S19_000259</name>
</gene>
<dbReference type="CDD" id="cd05325">
    <property type="entry name" value="carb_red_sniffer_like_SDR_c"/>
    <property type="match status" value="1"/>
</dbReference>
<dbReference type="Pfam" id="PF00106">
    <property type="entry name" value="adh_short"/>
    <property type="match status" value="1"/>
</dbReference>
<evidence type="ECO:0000256" key="1">
    <source>
        <dbReference type="RuleBase" id="RU000363"/>
    </source>
</evidence>
<organism evidence="2 3">
    <name type="scientific">Metabacillus malikii</name>
    <dbReference type="NCBI Taxonomy" id="1504265"/>
    <lineage>
        <taxon>Bacteria</taxon>
        <taxon>Bacillati</taxon>
        <taxon>Bacillota</taxon>
        <taxon>Bacilli</taxon>
        <taxon>Bacillales</taxon>
        <taxon>Bacillaceae</taxon>
        <taxon>Metabacillus</taxon>
    </lineage>
</organism>
<dbReference type="InterPro" id="IPR052184">
    <property type="entry name" value="SDR_enzymes"/>
</dbReference>
<sequence>MKVLITGANRGLGLELTREAVKRGHSVYAGVRNLEYRVEQLQQLQSDAQSQVSIIQLDVAEEATCQQAASKLARENMKLDAIINNAGILTERSKTIEELDIAQVERTFQINLFGPMRVIKHFLPLVNKGPDATIINISSEAGSFQNAYGGDYPYALSKSGLNMFSEQLRKYLADKEVSVYAVHPGWIKTDMGGEHAPGTPEESARGIMDIIEKKQTINHSSSFINSRGEAMPL</sequence>
<name>A0ABT9ZAN8_9BACI</name>
<proteinExistence type="inferred from homology"/>
<dbReference type="PRINTS" id="PR00081">
    <property type="entry name" value="GDHRDH"/>
</dbReference>
<dbReference type="InterPro" id="IPR036291">
    <property type="entry name" value="NAD(P)-bd_dom_sf"/>
</dbReference>
<dbReference type="EMBL" id="JAUSUD010000001">
    <property type="protein sequence ID" value="MDQ0229009.1"/>
    <property type="molecule type" value="Genomic_DNA"/>
</dbReference>
<dbReference type="PANTHER" id="PTHR45458:SF1">
    <property type="entry name" value="SHORT CHAIN DEHYDROGENASE"/>
    <property type="match status" value="1"/>
</dbReference>
<protein>
    <submittedName>
        <fullName evidence="2">NAD(P)-dependent dehydrogenase (Short-subunit alcohol dehydrogenase family)</fullName>
    </submittedName>
</protein>
<dbReference type="Gene3D" id="3.40.50.720">
    <property type="entry name" value="NAD(P)-binding Rossmann-like Domain"/>
    <property type="match status" value="1"/>
</dbReference>
<dbReference type="PANTHER" id="PTHR45458">
    <property type="entry name" value="SHORT-CHAIN DEHYDROGENASE/REDUCTASE SDR"/>
    <property type="match status" value="1"/>
</dbReference>